<proteinExistence type="predicted"/>
<evidence type="ECO:0000313" key="7">
    <source>
        <dbReference type="Proteomes" id="UP000786989"/>
    </source>
</evidence>
<dbReference type="Pfam" id="PF01522">
    <property type="entry name" value="Polysacc_deac_1"/>
    <property type="match status" value="1"/>
</dbReference>
<dbReference type="InterPro" id="IPR002509">
    <property type="entry name" value="NODB_dom"/>
</dbReference>
<dbReference type="GO" id="GO:0005975">
    <property type="term" value="P:carbohydrate metabolic process"/>
    <property type="evidence" value="ECO:0007669"/>
    <property type="project" value="InterPro"/>
</dbReference>
<dbReference type="CDD" id="cd10917">
    <property type="entry name" value="CE4_NodB_like_6s_7s"/>
    <property type="match status" value="1"/>
</dbReference>
<reference evidence="6" key="1">
    <citation type="journal article" date="2021" name="PeerJ">
        <title>Extensive microbial diversity within the chicken gut microbiome revealed by metagenomics and culture.</title>
        <authorList>
            <person name="Gilroy R."/>
            <person name="Ravi A."/>
            <person name="Getino M."/>
            <person name="Pursley I."/>
            <person name="Horton D.L."/>
            <person name="Alikhan N.F."/>
            <person name="Baker D."/>
            <person name="Gharbi K."/>
            <person name="Hall N."/>
            <person name="Watson M."/>
            <person name="Adriaenssens E.M."/>
            <person name="Foster-Nyarko E."/>
            <person name="Jarju S."/>
            <person name="Secka A."/>
            <person name="Antonio M."/>
            <person name="Oren A."/>
            <person name="Chaudhuri R.R."/>
            <person name="La Ragione R."/>
            <person name="Hildebrand F."/>
            <person name="Pallen M.J."/>
        </authorList>
    </citation>
    <scope>NUCLEOTIDE SEQUENCE</scope>
    <source>
        <strain evidence="6">ChiGjej6B6-11269</strain>
    </source>
</reference>
<dbReference type="GO" id="GO:0046872">
    <property type="term" value="F:metal ion binding"/>
    <property type="evidence" value="ECO:0007669"/>
    <property type="project" value="UniProtKB-KW"/>
</dbReference>
<evidence type="ECO:0000259" key="5">
    <source>
        <dbReference type="PROSITE" id="PS51677"/>
    </source>
</evidence>
<reference evidence="6" key="2">
    <citation type="submission" date="2021-09" db="EMBL/GenBank/DDBJ databases">
        <authorList>
            <person name="Gilroy R."/>
        </authorList>
    </citation>
    <scope>NUCLEOTIDE SEQUENCE</scope>
    <source>
        <strain evidence="6">ChiGjej6B6-11269</strain>
    </source>
</reference>
<feature type="region of interest" description="Disordered" evidence="3">
    <location>
        <begin position="1"/>
        <end position="123"/>
    </location>
</feature>
<dbReference type="GO" id="GO:0016810">
    <property type="term" value="F:hydrolase activity, acting on carbon-nitrogen (but not peptide) bonds"/>
    <property type="evidence" value="ECO:0007669"/>
    <property type="project" value="InterPro"/>
</dbReference>
<keyword evidence="1" id="KW-0479">Metal-binding</keyword>
<organism evidence="6 7">
    <name type="scientific">Slackia equolifaciens</name>
    <dbReference type="NCBI Taxonomy" id="498718"/>
    <lineage>
        <taxon>Bacteria</taxon>
        <taxon>Bacillati</taxon>
        <taxon>Actinomycetota</taxon>
        <taxon>Coriobacteriia</taxon>
        <taxon>Eggerthellales</taxon>
        <taxon>Eggerthellaceae</taxon>
        <taxon>Slackia</taxon>
    </lineage>
</organism>
<evidence type="ECO:0000256" key="2">
    <source>
        <dbReference type="ARBA" id="ARBA00022801"/>
    </source>
</evidence>
<dbReference type="GO" id="GO:0016020">
    <property type="term" value="C:membrane"/>
    <property type="evidence" value="ECO:0007669"/>
    <property type="project" value="TreeGrafter"/>
</dbReference>
<dbReference type="Gene3D" id="3.20.20.370">
    <property type="entry name" value="Glycoside hydrolase/deacetylase"/>
    <property type="match status" value="1"/>
</dbReference>
<keyword evidence="4" id="KW-0812">Transmembrane</keyword>
<feature type="compositionally biased region" description="Acidic residues" evidence="3">
    <location>
        <begin position="250"/>
        <end position="260"/>
    </location>
</feature>
<evidence type="ECO:0000256" key="4">
    <source>
        <dbReference type="SAM" id="Phobius"/>
    </source>
</evidence>
<gene>
    <name evidence="6" type="ORF">K8U77_02330</name>
</gene>
<feature type="domain" description="NodB homology" evidence="5">
    <location>
        <begin position="322"/>
        <end position="510"/>
    </location>
</feature>
<name>A0A9D2UVM9_9ACTN</name>
<evidence type="ECO:0000256" key="3">
    <source>
        <dbReference type="SAM" id="MobiDB-lite"/>
    </source>
</evidence>
<dbReference type="InterPro" id="IPR050248">
    <property type="entry name" value="Polysacc_deacetylase_ArnD"/>
</dbReference>
<feature type="transmembrane region" description="Helical" evidence="4">
    <location>
        <begin position="146"/>
        <end position="168"/>
    </location>
</feature>
<protein>
    <submittedName>
        <fullName evidence="6">Polysaccharide deacetylase family protein</fullName>
    </submittedName>
</protein>
<evidence type="ECO:0000313" key="6">
    <source>
        <dbReference type="EMBL" id="HJF64941.1"/>
    </source>
</evidence>
<dbReference type="AlphaFoldDB" id="A0A9D2UVM9"/>
<dbReference type="Proteomes" id="UP000786989">
    <property type="component" value="Unassembled WGS sequence"/>
</dbReference>
<dbReference type="EMBL" id="DYWI01000038">
    <property type="protein sequence ID" value="HJF64941.1"/>
    <property type="molecule type" value="Genomic_DNA"/>
</dbReference>
<keyword evidence="2" id="KW-0378">Hydrolase</keyword>
<dbReference type="SUPFAM" id="SSF88713">
    <property type="entry name" value="Glycoside hydrolase/deacetylase"/>
    <property type="match status" value="1"/>
</dbReference>
<feature type="compositionally biased region" description="Low complexity" evidence="3">
    <location>
        <begin position="103"/>
        <end position="123"/>
    </location>
</feature>
<dbReference type="PANTHER" id="PTHR10587:SF133">
    <property type="entry name" value="CHITIN DEACETYLASE 1-RELATED"/>
    <property type="match status" value="1"/>
</dbReference>
<keyword evidence="4" id="KW-0472">Membrane</keyword>
<feature type="region of interest" description="Disordered" evidence="3">
    <location>
        <begin position="249"/>
        <end position="274"/>
    </location>
</feature>
<evidence type="ECO:0000256" key="1">
    <source>
        <dbReference type="ARBA" id="ARBA00022723"/>
    </source>
</evidence>
<sequence>MSTSRSGNHPSGRPSVAGKRTVHGSGSASKYSRDSYVGRRSSSPSARRTIGGSSVAHDADDAARMTGGTGRQGAIADASDTGRYSVAPDPSSTGRYAADRYAGRSSSGRSSVRSGRANARRSGTSYEPLFDESADGIGRSIRRRRALTRGVIALAAIAIAIGGVVFFMSNAPITVSVNGNSMDLSGDKTVQAAFEAAGEPAKAGNLVDVEGATLEEGKGYQFSFAVNGQPGTDPASPLKEGDAVVFSDGGDIEEESDSTDEPIPHETVDQGYGPIHMVDNPGADGVKTTKTGKISGKTVTQTTAEPQDRVYRRYYPDTGEDKVVALTFDDGPWDTSTAEILDILKANDAKATFFTVGNRIDDSTADLIKREVAEGHQVCTHTWDHAAGSGQGVNLSFMSKDEQREEITKGMKAISDVTGQEASKVIRSPGGNFPTEVWMNVEDLITAEIGWDIDTEDWRKPGSDAIAQAIKCATPGDVILMHDGGGDRSETVEALKEALPYLKKQGFRFITIDELMQYPKKGI</sequence>
<dbReference type="InterPro" id="IPR011330">
    <property type="entry name" value="Glyco_hydro/deAcase_b/a-brl"/>
</dbReference>
<dbReference type="PANTHER" id="PTHR10587">
    <property type="entry name" value="GLYCOSYL TRANSFERASE-RELATED"/>
    <property type="match status" value="1"/>
</dbReference>
<comment type="caution">
    <text evidence="6">The sequence shown here is derived from an EMBL/GenBank/DDBJ whole genome shotgun (WGS) entry which is preliminary data.</text>
</comment>
<dbReference type="PROSITE" id="PS51677">
    <property type="entry name" value="NODB"/>
    <property type="match status" value="1"/>
</dbReference>
<keyword evidence="4" id="KW-1133">Transmembrane helix</keyword>
<accession>A0A9D2UVM9</accession>